<feature type="compositionally biased region" description="Low complexity" evidence="12">
    <location>
        <begin position="619"/>
        <end position="630"/>
    </location>
</feature>
<keyword evidence="7" id="KW-0378">Hydrolase</keyword>
<evidence type="ECO:0000259" key="13">
    <source>
        <dbReference type="PROSITE" id="PS52035"/>
    </source>
</evidence>
<evidence type="ECO:0000313" key="14">
    <source>
        <dbReference type="EMBL" id="KAJ1166476.1"/>
    </source>
</evidence>
<evidence type="ECO:0000256" key="4">
    <source>
        <dbReference type="ARBA" id="ARBA00022645"/>
    </source>
</evidence>
<evidence type="ECO:0000256" key="7">
    <source>
        <dbReference type="ARBA" id="ARBA00022801"/>
    </source>
</evidence>
<feature type="region of interest" description="Disordered" evidence="12">
    <location>
        <begin position="606"/>
        <end position="698"/>
    </location>
</feature>
<dbReference type="Gene3D" id="2.60.40.3120">
    <property type="match status" value="1"/>
</dbReference>
<evidence type="ECO:0000313" key="15">
    <source>
        <dbReference type="Proteomes" id="UP001066276"/>
    </source>
</evidence>
<keyword evidence="9" id="KW-0482">Metalloprotease</keyword>
<dbReference type="InterPro" id="IPR000834">
    <property type="entry name" value="Peptidase_M14"/>
</dbReference>
<gene>
    <name evidence="14" type="ORF">NDU88_006876</name>
</gene>
<dbReference type="CDD" id="cd06907">
    <property type="entry name" value="M14_AGBL2-3_like"/>
    <property type="match status" value="1"/>
</dbReference>
<evidence type="ECO:0000256" key="6">
    <source>
        <dbReference type="ARBA" id="ARBA00022723"/>
    </source>
</evidence>
<accession>A0AAV7SR29</accession>
<dbReference type="Proteomes" id="UP001066276">
    <property type="component" value="Chromosome 4_2"/>
</dbReference>
<feature type="region of interest" description="Disordered" evidence="12">
    <location>
        <begin position="1"/>
        <end position="33"/>
    </location>
</feature>
<evidence type="ECO:0000256" key="10">
    <source>
        <dbReference type="ARBA" id="ARBA00029302"/>
    </source>
</evidence>
<comment type="cofactor">
    <cofactor evidence="1">
        <name>Zn(2+)</name>
        <dbReference type="ChEBI" id="CHEBI:29105"/>
    </cofactor>
</comment>
<dbReference type="PANTHER" id="PTHR12756:SF23">
    <property type="entry name" value="CYTOSOLIC CARBOXYPEPTIDASE 3"/>
    <property type="match status" value="1"/>
</dbReference>
<dbReference type="Pfam" id="PF18027">
    <property type="entry name" value="Pepdidase_M14_N"/>
    <property type="match status" value="1"/>
</dbReference>
<organism evidence="14 15">
    <name type="scientific">Pleurodeles waltl</name>
    <name type="common">Iberian ribbed newt</name>
    <dbReference type="NCBI Taxonomy" id="8319"/>
    <lineage>
        <taxon>Eukaryota</taxon>
        <taxon>Metazoa</taxon>
        <taxon>Chordata</taxon>
        <taxon>Craniata</taxon>
        <taxon>Vertebrata</taxon>
        <taxon>Euteleostomi</taxon>
        <taxon>Amphibia</taxon>
        <taxon>Batrachia</taxon>
        <taxon>Caudata</taxon>
        <taxon>Salamandroidea</taxon>
        <taxon>Salamandridae</taxon>
        <taxon>Pleurodelinae</taxon>
        <taxon>Pleurodeles</taxon>
    </lineage>
</organism>
<keyword evidence="5" id="KW-0645">Protease</keyword>
<feature type="compositionally biased region" description="Basic residues" evidence="12">
    <location>
        <begin position="644"/>
        <end position="655"/>
    </location>
</feature>
<protein>
    <recommendedName>
        <fullName evidence="13">Peptidase M14 domain-containing protein</fullName>
    </recommendedName>
</protein>
<comment type="caution">
    <text evidence="14">The sequence shown here is derived from an EMBL/GenBank/DDBJ whole genome shotgun (WGS) entry which is preliminary data.</text>
</comment>
<evidence type="ECO:0000256" key="1">
    <source>
        <dbReference type="ARBA" id="ARBA00001947"/>
    </source>
</evidence>
<evidence type="ECO:0000256" key="3">
    <source>
        <dbReference type="ARBA" id="ARBA00005988"/>
    </source>
</evidence>
<keyword evidence="4" id="KW-0121">Carboxypeptidase</keyword>
<dbReference type="GO" id="GO:0004181">
    <property type="term" value="F:metallocarboxypeptidase activity"/>
    <property type="evidence" value="ECO:0007669"/>
    <property type="project" value="InterPro"/>
</dbReference>
<dbReference type="InterPro" id="IPR050821">
    <property type="entry name" value="Cytosolic_carboxypeptidase"/>
</dbReference>
<feature type="domain" description="Peptidase M14" evidence="13">
    <location>
        <begin position="302"/>
        <end position="574"/>
    </location>
</feature>
<dbReference type="InterPro" id="IPR040626">
    <property type="entry name" value="Pepdidase_M14_N"/>
</dbReference>
<sequence length="1114" mass="127628">MSEDSDKEDQLFGQCTSEEAESDEDSFSPFGPENHQQYEFSDAICDPYNQRTTQIIFEYHSGRQVRRLREPRSLYGVSSVTSMHTARWPYECEVIEERIWHIEYTPPIPEPLYRPTGLERDPFYVDPSLGRVVYLMNEANKSSCFICSRVGGNRHLKDVTTPVPKAVSNKTLIFESRFESGNLQKVVQVGDYDYQLTLRTDLYTDRHTQWFYFRVQNTQAGVPYQFTIVNLTKPSSLYSVGMRPLMYSELQAATHQVGWHRVGEEIKYYRNGLEQDRQQYYSLSWKFKFQHHQDTCYFAHCYPYTYSNLQSYLADIASDPERSKFCKIRILCHSLARNMVYVLTITNPSTSDEELKRKKAVILTARVHPGETNSSWMMKGFLDYILSSKKDACLLRDNFIFKVVPMLNPDGVIVGNYRCSLAGRDLNRNYRTILKDSFPSVWYTRNMIKRMMEEREVLLYCDLHGHSRKQNVFMYGCTTKGQTEFTRQRERVFPLMLHKNCPDKFSFLGCKFKVQKSKEGTGRVVMWRMGISNSYTMEATFCGSTLGRRRGTHFGTKDLESMGYHLCDALLDYCDPDQSKYHHCLKELEEMEKQLKKRSIERALSDSDTSLVDGGWDQDSSTEGSDSSESNGLPAHLLDLASKGKSRKKRLKTKKERNSCFVHLEMPNEEITEEMQNRRTSSEKPSSDKALHDLGTKNKFLSSQPRACHRRKFDGLQRLHVNNIPSLDGRNIFNDLDGKKVAVVYLFFDSHGDVLTKSHSKLQKESLQQVNNGMKEFVWCNSHPQSRNLPSQRILVPPTASRKAAFGRSYYIGANEGDGDLLASYLPEPGCDPREEVEPKCCKRGKKPALSTLRPIGKHSGATKKPQLRSKHLKKDPVSPGLCEHLNYNQLVLKRNYGSAPIYPANVEEWQIKSGLHHNKKNEPHNQRLAMHFKSISEKARSQDQTHEESSTKLLRKLQLSLPAVQGASSGLRNAMMTSENSAEELITETVCGKQNYAPQRELAVSSLQRSCTGSFSCEHQKALHELTTCPAGTGDVTKNTNSKTWIPVTKYTKLPTGIWSNVLKDPGATLVIDGLNKPPSSNIHPRSIQRATEQQAAEENSEHGFFENRRQYF</sequence>
<dbReference type="PANTHER" id="PTHR12756">
    <property type="entry name" value="CYTOSOLIC CARBOXYPEPTIDASE"/>
    <property type="match status" value="1"/>
</dbReference>
<evidence type="ECO:0000256" key="9">
    <source>
        <dbReference type="ARBA" id="ARBA00023049"/>
    </source>
</evidence>
<evidence type="ECO:0000256" key="5">
    <source>
        <dbReference type="ARBA" id="ARBA00022670"/>
    </source>
</evidence>
<feature type="region of interest" description="Disordered" evidence="12">
    <location>
        <begin position="852"/>
        <end position="876"/>
    </location>
</feature>
<keyword evidence="6" id="KW-0479">Metal-binding</keyword>
<evidence type="ECO:0000256" key="2">
    <source>
        <dbReference type="ARBA" id="ARBA00004514"/>
    </source>
</evidence>
<dbReference type="GO" id="GO:0006508">
    <property type="term" value="P:proteolysis"/>
    <property type="evidence" value="ECO:0007669"/>
    <property type="project" value="UniProtKB-KW"/>
</dbReference>
<evidence type="ECO:0000256" key="11">
    <source>
        <dbReference type="PROSITE-ProRule" id="PRU01379"/>
    </source>
</evidence>
<dbReference type="GO" id="GO:0005829">
    <property type="term" value="C:cytosol"/>
    <property type="evidence" value="ECO:0007669"/>
    <property type="project" value="UniProtKB-SubCell"/>
</dbReference>
<dbReference type="PROSITE" id="PS52035">
    <property type="entry name" value="PEPTIDASE_M14"/>
    <property type="match status" value="1"/>
</dbReference>
<dbReference type="AlphaFoldDB" id="A0AAV7SR29"/>
<reference evidence="14" key="1">
    <citation type="journal article" date="2022" name="bioRxiv">
        <title>Sequencing and chromosome-scale assembly of the giantPleurodeles waltlgenome.</title>
        <authorList>
            <person name="Brown T."/>
            <person name="Elewa A."/>
            <person name="Iarovenko S."/>
            <person name="Subramanian E."/>
            <person name="Araus A.J."/>
            <person name="Petzold A."/>
            <person name="Susuki M."/>
            <person name="Suzuki K.-i.T."/>
            <person name="Hayashi T."/>
            <person name="Toyoda A."/>
            <person name="Oliveira C."/>
            <person name="Osipova E."/>
            <person name="Leigh N.D."/>
            <person name="Simon A."/>
            <person name="Yun M.H."/>
        </authorList>
    </citation>
    <scope>NUCLEOTIDE SEQUENCE</scope>
    <source>
        <strain evidence="14">20211129_DDA</strain>
        <tissue evidence="14">Liver</tissue>
    </source>
</reference>
<evidence type="ECO:0000256" key="12">
    <source>
        <dbReference type="SAM" id="MobiDB-lite"/>
    </source>
</evidence>
<comment type="catalytic activity">
    <reaction evidence="10">
        <text>(L-glutamyl)(n+1)-gamma-L-glutamyl-L-glutamyl-[protein] + H2O = (L-glutamyl)(n)-gamma-L-glutamyl-L-glutamyl-[protein] + L-glutamate</text>
        <dbReference type="Rhea" id="RHEA:60004"/>
        <dbReference type="Rhea" id="RHEA-COMP:15519"/>
        <dbReference type="Rhea" id="RHEA-COMP:15675"/>
        <dbReference type="ChEBI" id="CHEBI:15377"/>
        <dbReference type="ChEBI" id="CHEBI:29985"/>
        <dbReference type="ChEBI" id="CHEBI:143623"/>
    </reaction>
    <physiologicalReaction direction="left-to-right" evidence="10">
        <dbReference type="Rhea" id="RHEA:60005"/>
    </physiologicalReaction>
</comment>
<dbReference type="Gene3D" id="3.40.630.10">
    <property type="entry name" value="Zn peptidases"/>
    <property type="match status" value="1"/>
</dbReference>
<keyword evidence="15" id="KW-1185">Reference proteome</keyword>
<dbReference type="EMBL" id="JANPWB010000008">
    <property type="protein sequence ID" value="KAJ1166476.1"/>
    <property type="molecule type" value="Genomic_DNA"/>
</dbReference>
<evidence type="ECO:0000256" key="8">
    <source>
        <dbReference type="ARBA" id="ARBA00022833"/>
    </source>
</evidence>
<comment type="similarity">
    <text evidence="3 11">Belongs to the peptidase M14 family.</text>
</comment>
<dbReference type="Pfam" id="PF00246">
    <property type="entry name" value="Peptidase_M14"/>
    <property type="match status" value="1"/>
</dbReference>
<dbReference type="FunFam" id="3.40.630.10:FF:000011">
    <property type="entry name" value="cytosolic carboxypeptidase 2 isoform X1"/>
    <property type="match status" value="1"/>
</dbReference>
<feature type="compositionally biased region" description="Basic and acidic residues" evidence="12">
    <location>
        <begin position="675"/>
        <end position="696"/>
    </location>
</feature>
<dbReference type="GO" id="GO:0008270">
    <property type="term" value="F:zinc ion binding"/>
    <property type="evidence" value="ECO:0007669"/>
    <property type="project" value="InterPro"/>
</dbReference>
<proteinExistence type="inferred from homology"/>
<keyword evidence="8" id="KW-0862">Zinc</keyword>
<comment type="subcellular location">
    <subcellularLocation>
        <location evidence="2">Cytoplasm</location>
        <location evidence="2">Cytosol</location>
    </subcellularLocation>
</comment>
<dbReference type="SUPFAM" id="SSF53187">
    <property type="entry name" value="Zn-dependent exopeptidases"/>
    <property type="match status" value="1"/>
</dbReference>
<feature type="active site" description="Proton donor/acceptor" evidence="11">
    <location>
        <position position="538"/>
    </location>
</feature>
<name>A0AAV7SR29_PLEWA</name>